<dbReference type="PANTHER" id="PTHR11956:SF5">
    <property type="entry name" value="ARGININE--TRNA LIGASE, CYTOPLASMIC"/>
    <property type="match status" value="1"/>
</dbReference>
<accession>A0A3M8P8T2</accession>
<evidence type="ECO:0000256" key="5">
    <source>
        <dbReference type="ARBA" id="ARBA00022598"/>
    </source>
</evidence>
<keyword evidence="5 11" id="KW-0436">Ligase</keyword>
<proteinExistence type="inferred from homology"/>
<dbReference type="InterPro" id="IPR036695">
    <property type="entry name" value="Arg-tRNA-synth_N_sf"/>
</dbReference>
<dbReference type="Gene3D" id="3.30.1360.70">
    <property type="entry name" value="Arginyl tRNA synthetase N-terminal domain"/>
    <property type="match status" value="1"/>
</dbReference>
<keyword evidence="9 11" id="KW-0030">Aminoacyl-tRNA synthetase</keyword>
<organism evidence="15 16">
    <name type="scientific">Planococcus salinus</name>
    <dbReference type="NCBI Taxonomy" id="1848460"/>
    <lineage>
        <taxon>Bacteria</taxon>
        <taxon>Bacillati</taxon>
        <taxon>Bacillota</taxon>
        <taxon>Bacilli</taxon>
        <taxon>Bacillales</taxon>
        <taxon>Caryophanaceae</taxon>
        <taxon>Planococcus</taxon>
    </lineage>
</organism>
<comment type="catalytic activity">
    <reaction evidence="10 11">
        <text>tRNA(Arg) + L-arginine + ATP = L-arginyl-tRNA(Arg) + AMP + diphosphate</text>
        <dbReference type="Rhea" id="RHEA:20301"/>
        <dbReference type="Rhea" id="RHEA-COMP:9658"/>
        <dbReference type="Rhea" id="RHEA-COMP:9673"/>
        <dbReference type="ChEBI" id="CHEBI:30616"/>
        <dbReference type="ChEBI" id="CHEBI:32682"/>
        <dbReference type="ChEBI" id="CHEBI:33019"/>
        <dbReference type="ChEBI" id="CHEBI:78442"/>
        <dbReference type="ChEBI" id="CHEBI:78513"/>
        <dbReference type="ChEBI" id="CHEBI:456215"/>
        <dbReference type="EC" id="6.1.1.19"/>
    </reaction>
</comment>
<evidence type="ECO:0000256" key="1">
    <source>
        <dbReference type="ARBA" id="ARBA00004496"/>
    </source>
</evidence>
<dbReference type="InterPro" id="IPR008909">
    <property type="entry name" value="DALR_anticod-bd"/>
</dbReference>
<dbReference type="EC" id="6.1.1.19" evidence="11"/>
<dbReference type="EMBL" id="RIAX01000003">
    <property type="protein sequence ID" value="RNF40058.1"/>
    <property type="molecule type" value="Genomic_DNA"/>
</dbReference>
<dbReference type="CDD" id="cd00671">
    <property type="entry name" value="ArgRS_core"/>
    <property type="match status" value="1"/>
</dbReference>
<dbReference type="InterPro" id="IPR001278">
    <property type="entry name" value="Arg-tRNA-ligase"/>
</dbReference>
<comment type="caution">
    <text evidence="15">The sequence shown here is derived from an EMBL/GenBank/DDBJ whole genome shotgun (WGS) entry which is preliminary data.</text>
</comment>
<evidence type="ECO:0000259" key="13">
    <source>
        <dbReference type="SMART" id="SM00836"/>
    </source>
</evidence>
<dbReference type="GO" id="GO:0004814">
    <property type="term" value="F:arginine-tRNA ligase activity"/>
    <property type="evidence" value="ECO:0007669"/>
    <property type="project" value="UniProtKB-UniRule"/>
</dbReference>
<keyword evidence="16" id="KW-1185">Reference proteome</keyword>
<dbReference type="RefSeq" id="WP_123164566.1">
    <property type="nucleotide sequence ID" value="NZ_RIAX01000003.1"/>
</dbReference>
<evidence type="ECO:0000256" key="11">
    <source>
        <dbReference type="HAMAP-Rule" id="MF_00123"/>
    </source>
</evidence>
<dbReference type="PROSITE" id="PS00178">
    <property type="entry name" value="AA_TRNA_LIGASE_I"/>
    <property type="match status" value="1"/>
</dbReference>
<sequence length="553" mass="62014">MNAVEKVQQAIKLAISNAVEKAELTTEQVDVHLEAPKDKANGDYATNIAMQLTRLAKKPPRAIAEAIVENLDKDAANIENVEIAGPGFINIIVKKDYLQEVVKTVMEQQAEYGRTNSGAGERIQVEFVSANPTGDLHLGHARGSSVGDSLSNVLGLAGYDVSREYYINDAGNQINNLALSIEARYFEALGKPVDMPEDGYRGQDIKDIADDLVKEYGEKFVNMSDEERFEAFRKHGLKVEIEKLQQDLADFRVEFDVWYSESSLYENGKIDKALQKLRDNGHIYEQDGATWFRSTTFGDDKDRVLIKNDGTYTYLTPDIAYHEDKLQRGFQKLINVWGADHHGYIPRMKAAIEALGYDRETLEVSIIQMVQLYKDGEKMKMSKRTGKAVTMRELVELVGLDAVRYFFAMRSGDTHMDFDLDLAVSQSNENPVYYSQYAHARICSILRQAEEQGFTASLDHLDLLTSEKEIDVLKKIGDFPQAVAEAARQRAPHRVTTYIQELASNFHSFYNANKVLDASNEDLTRARLALITAVKTTLANALKAVGVAAPEKM</sequence>
<dbReference type="OrthoDB" id="9805987at2"/>
<keyword evidence="4 11" id="KW-0963">Cytoplasm</keyword>
<feature type="domain" description="DALR anticodon binding" evidence="13">
    <location>
        <begin position="436"/>
        <end position="553"/>
    </location>
</feature>
<protein>
    <recommendedName>
        <fullName evidence="11">Arginine--tRNA ligase</fullName>
        <ecNumber evidence="11">6.1.1.19</ecNumber>
    </recommendedName>
    <alternativeName>
        <fullName evidence="11">Arginyl-tRNA synthetase</fullName>
        <shortName evidence="11">ArgRS</shortName>
    </alternativeName>
</protein>
<dbReference type="SMART" id="SM00836">
    <property type="entry name" value="DALR_1"/>
    <property type="match status" value="1"/>
</dbReference>
<dbReference type="Pfam" id="PF03485">
    <property type="entry name" value="Arg_tRNA_synt_N"/>
    <property type="match status" value="1"/>
</dbReference>
<dbReference type="AlphaFoldDB" id="A0A3M8P8T2"/>
<dbReference type="InterPro" id="IPR014729">
    <property type="entry name" value="Rossmann-like_a/b/a_fold"/>
</dbReference>
<evidence type="ECO:0000313" key="16">
    <source>
        <dbReference type="Proteomes" id="UP000275473"/>
    </source>
</evidence>
<name>A0A3M8P8T2_9BACL</name>
<evidence type="ECO:0000259" key="14">
    <source>
        <dbReference type="SMART" id="SM01016"/>
    </source>
</evidence>
<comment type="subcellular location">
    <subcellularLocation>
        <location evidence="1 11">Cytoplasm</location>
    </subcellularLocation>
</comment>
<evidence type="ECO:0000256" key="6">
    <source>
        <dbReference type="ARBA" id="ARBA00022741"/>
    </source>
</evidence>
<dbReference type="FunFam" id="3.40.50.620:FF:000062">
    <property type="entry name" value="Arginine--tRNA ligase"/>
    <property type="match status" value="1"/>
</dbReference>
<dbReference type="FunFam" id="3.30.1360.70:FF:000003">
    <property type="entry name" value="Arginine--tRNA ligase"/>
    <property type="match status" value="1"/>
</dbReference>
<dbReference type="Gene3D" id="1.10.730.10">
    <property type="entry name" value="Isoleucyl-tRNA Synthetase, Domain 1"/>
    <property type="match status" value="1"/>
</dbReference>
<dbReference type="GO" id="GO:0005524">
    <property type="term" value="F:ATP binding"/>
    <property type="evidence" value="ECO:0007669"/>
    <property type="project" value="UniProtKB-UniRule"/>
</dbReference>
<dbReference type="CDD" id="cd07956">
    <property type="entry name" value="Anticodon_Ia_Arg"/>
    <property type="match status" value="1"/>
</dbReference>
<evidence type="ECO:0000256" key="4">
    <source>
        <dbReference type="ARBA" id="ARBA00022490"/>
    </source>
</evidence>
<dbReference type="SMART" id="SM01016">
    <property type="entry name" value="Arg_tRNA_synt_N"/>
    <property type="match status" value="1"/>
</dbReference>
<evidence type="ECO:0000256" key="9">
    <source>
        <dbReference type="ARBA" id="ARBA00023146"/>
    </source>
</evidence>
<feature type="short sequence motif" description="'HIGH' region" evidence="11">
    <location>
        <begin position="130"/>
        <end position="140"/>
    </location>
</feature>
<dbReference type="PANTHER" id="PTHR11956">
    <property type="entry name" value="ARGINYL-TRNA SYNTHETASE"/>
    <property type="match status" value="1"/>
</dbReference>
<dbReference type="InterPro" id="IPR009080">
    <property type="entry name" value="tRNAsynth_Ia_anticodon-bd"/>
</dbReference>
<dbReference type="SUPFAM" id="SSF55190">
    <property type="entry name" value="Arginyl-tRNA synthetase (ArgRS), N-terminal 'additional' domain"/>
    <property type="match status" value="1"/>
</dbReference>
<comment type="similarity">
    <text evidence="2 11 12">Belongs to the class-I aminoacyl-tRNA synthetase family.</text>
</comment>
<dbReference type="InterPro" id="IPR035684">
    <property type="entry name" value="ArgRS_core"/>
</dbReference>
<dbReference type="GO" id="GO:0006420">
    <property type="term" value="P:arginyl-tRNA aminoacylation"/>
    <property type="evidence" value="ECO:0007669"/>
    <property type="project" value="UniProtKB-UniRule"/>
</dbReference>
<feature type="domain" description="Arginyl tRNA synthetase N-terminal" evidence="14">
    <location>
        <begin position="9"/>
        <end position="93"/>
    </location>
</feature>
<dbReference type="PRINTS" id="PR01038">
    <property type="entry name" value="TRNASYNTHARG"/>
</dbReference>
<dbReference type="Proteomes" id="UP000275473">
    <property type="component" value="Unassembled WGS sequence"/>
</dbReference>
<comment type="subunit">
    <text evidence="3 11">Monomer.</text>
</comment>
<dbReference type="Gene3D" id="3.40.50.620">
    <property type="entry name" value="HUPs"/>
    <property type="match status" value="1"/>
</dbReference>
<keyword evidence="8 11" id="KW-0648">Protein biosynthesis</keyword>
<dbReference type="InterPro" id="IPR001412">
    <property type="entry name" value="aa-tRNA-synth_I_CS"/>
</dbReference>
<evidence type="ECO:0000313" key="15">
    <source>
        <dbReference type="EMBL" id="RNF40058.1"/>
    </source>
</evidence>
<dbReference type="SUPFAM" id="SSF47323">
    <property type="entry name" value="Anticodon-binding domain of a subclass of class I aminoacyl-tRNA synthetases"/>
    <property type="match status" value="1"/>
</dbReference>
<dbReference type="NCBIfam" id="TIGR00456">
    <property type="entry name" value="argS"/>
    <property type="match status" value="1"/>
</dbReference>
<dbReference type="Pfam" id="PF05746">
    <property type="entry name" value="DALR_1"/>
    <property type="match status" value="1"/>
</dbReference>
<gene>
    <name evidence="11" type="primary">argS</name>
    <name evidence="15" type="ORF">EEX84_05315</name>
</gene>
<dbReference type="InterPro" id="IPR005148">
    <property type="entry name" value="Arg-tRNA-synth_N"/>
</dbReference>
<dbReference type="HAMAP" id="MF_00123">
    <property type="entry name" value="Arg_tRNA_synth"/>
    <property type="match status" value="1"/>
</dbReference>
<dbReference type="SUPFAM" id="SSF52374">
    <property type="entry name" value="Nucleotidylyl transferase"/>
    <property type="match status" value="1"/>
</dbReference>
<keyword evidence="6 11" id="KW-0547">Nucleotide-binding</keyword>
<dbReference type="FunFam" id="1.10.730.10:FF:000008">
    <property type="entry name" value="Arginine--tRNA ligase"/>
    <property type="match status" value="1"/>
</dbReference>
<evidence type="ECO:0000256" key="8">
    <source>
        <dbReference type="ARBA" id="ARBA00022917"/>
    </source>
</evidence>
<evidence type="ECO:0000256" key="10">
    <source>
        <dbReference type="ARBA" id="ARBA00049339"/>
    </source>
</evidence>
<dbReference type="GO" id="GO:0005737">
    <property type="term" value="C:cytoplasm"/>
    <property type="evidence" value="ECO:0007669"/>
    <property type="project" value="UniProtKB-SubCell"/>
</dbReference>
<keyword evidence="7 11" id="KW-0067">ATP-binding</keyword>
<evidence type="ECO:0000256" key="7">
    <source>
        <dbReference type="ARBA" id="ARBA00022840"/>
    </source>
</evidence>
<evidence type="ECO:0000256" key="2">
    <source>
        <dbReference type="ARBA" id="ARBA00005594"/>
    </source>
</evidence>
<evidence type="ECO:0000256" key="3">
    <source>
        <dbReference type="ARBA" id="ARBA00011245"/>
    </source>
</evidence>
<reference evidence="15 16" key="1">
    <citation type="journal article" date="2018" name="Int. J. Syst. Evol. Microbiol.">
        <title>Planococcus salinus sp. nov., a moderately halophilic bacterium isolated from a saline-alkali soil.</title>
        <authorList>
            <person name="Gan L."/>
        </authorList>
    </citation>
    <scope>NUCLEOTIDE SEQUENCE [LARGE SCALE GENOMIC DNA]</scope>
    <source>
        <strain evidence="15 16">LCB217</strain>
    </source>
</reference>
<dbReference type="Pfam" id="PF00750">
    <property type="entry name" value="tRNA-synt_1d"/>
    <property type="match status" value="1"/>
</dbReference>
<evidence type="ECO:0000256" key="12">
    <source>
        <dbReference type="RuleBase" id="RU363038"/>
    </source>
</evidence>